<gene>
    <name evidence="1" type="ORF">LZY01_23890</name>
</gene>
<evidence type="ECO:0000313" key="2">
    <source>
        <dbReference type="Proteomes" id="UP000321794"/>
    </source>
</evidence>
<sequence length="371" mass="42036">MNNDVLHISDVNDILTSLPKVDADTTFWMIRANKGEYYTDFVTGQYVGIEYDEISLKESQEKSNEELSKLFHERKPTDSDGHKIPDGTYTSWIGQLKRFGNEIHPGDYVLVPSPSSERFSLGVVLGAPYELTTDQLNDINSEQVEGRKKSTYRKRIKIQFLRSFNRSEADPALYKMIYTQTTVSKINKYAPYILRAVFDAYVSGGKVYLTFPVTQKEDIKARPYTSFTYHLTESYVALDSNSDPIIKNNVQSAGVVQLILDLSPYAGLFGLIWVLIKAKTGFQINVDIPKGKFKLIKEDKGIVAERIKDAQSKRAIAEQKAEDKHLERLIKVIDMANKAEIPMDSIQADVPSELKEAVKKADNPDDEDDQE</sequence>
<dbReference type="EMBL" id="BJZK01000042">
    <property type="protein sequence ID" value="GEO73221.1"/>
    <property type="molecule type" value="Genomic_DNA"/>
</dbReference>
<dbReference type="RefSeq" id="WP_057733960.1">
    <property type="nucleotide sequence ID" value="NZ_BJZK01000042.1"/>
</dbReference>
<dbReference type="Proteomes" id="UP000321794">
    <property type="component" value="Unassembled WGS sequence"/>
</dbReference>
<organism evidence="1 2">
    <name type="scientific">Levilactobacillus zymae</name>
    <dbReference type="NCBI Taxonomy" id="267363"/>
    <lineage>
        <taxon>Bacteria</taxon>
        <taxon>Bacillati</taxon>
        <taxon>Bacillota</taxon>
        <taxon>Bacilli</taxon>
        <taxon>Lactobacillales</taxon>
        <taxon>Lactobacillaceae</taxon>
        <taxon>Levilactobacillus</taxon>
    </lineage>
</organism>
<proteinExistence type="predicted"/>
<protein>
    <submittedName>
        <fullName evidence="1">Uncharacterized protein</fullName>
    </submittedName>
</protein>
<keyword evidence="2" id="KW-1185">Reference proteome</keyword>
<name>A0ABQ0X1T3_9LACO</name>
<accession>A0ABQ0X1T3</accession>
<comment type="caution">
    <text evidence="1">The sequence shown here is derived from an EMBL/GenBank/DDBJ whole genome shotgun (WGS) entry which is preliminary data.</text>
</comment>
<evidence type="ECO:0000313" key="1">
    <source>
        <dbReference type="EMBL" id="GEO73221.1"/>
    </source>
</evidence>
<reference evidence="1 2" key="1">
    <citation type="submission" date="2019-07" db="EMBL/GenBank/DDBJ databases">
        <title>Whole genome shotgun sequence of Lactobacillus zymae NBRC 107157.</title>
        <authorList>
            <person name="Hosoyama A."/>
            <person name="Uohara A."/>
            <person name="Ohji S."/>
            <person name="Ichikawa N."/>
        </authorList>
    </citation>
    <scope>NUCLEOTIDE SEQUENCE [LARGE SCALE GENOMIC DNA]</scope>
    <source>
        <strain evidence="1 2">NBRC 107157</strain>
    </source>
</reference>